<dbReference type="Proteomes" id="UP000241229">
    <property type="component" value="Unassembled WGS sequence"/>
</dbReference>
<evidence type="ECO:0000313" key="2">
    <source>
        <dbReference type="EMBL" id="PSJ50531.1"/>
    </source>
</evidence>
<dbReference type="OrthoDB" id="8029632at2"/>
<reference evidence="2 3" key="1">
    <citation type="submission" date="2018-03" db="EMBL/GenBank/DDBJ databases">
        <title>The draft genome of Mesorhizobium sp. 6GN-30.</title>
        <authorList>
            <person name="Liu L."/>
            <person name="Li L."/>
            <person name="Wang T."/>
            <person name="Zhang X."/>
            <person name="Liang L."/>
        </authorList>
    </citation>
    <scope>NUCLEOTIDE SEQUENCE [LARGE SCALE GENOMIC DNA]</scope>
    <source>
        <strain evidence="2 3">6GN30</strain>
    </source>
</reference>
<gene>
    <name evidence="2" type="ORF">C7I84_28380</name>
</gene>
<keyword evidence="1" id="KW-1133">Transmembrane helix</keyword>
<evidence type="ECO:0000256" key="1">
    <source>
        <dbReference type="SAM" id="Phobius"/>
    </source>
</evidence>
<keyword evidence="1" id="KW-0472">Membrane</keyword>
<protein>
    <recommendedName>
        <fullName evidence="4">DUF3426 domain-containing protein</fullName>
    </recommendedName>
</protein>
<evidence type="ECO:0008006" key="4">
    <source>
        <dbReference type="Google" id="ProtNLM"/>
    </source>
</evidence>
<sequence length="201" mass="20559">MAEWRTARPVSGEIMAARRNGAGQPFPLAGSDVVEAEFETVAIAGTSSTALPSAARGGLAFLAAGTPAAAPFTKPGGTVFWTAGLMVVALAFWVSGGHALLHPRDPGAQPAALTLSGVVSRVDLSGPRPLLRVDGEAGNDGAARAELPPLEIRVAGLDGTVTRYKLGTVSRSLGPGERFAFSSRLDVPRNGVKSVSVTFAE</sequence>
<keyword evidence="1" id="KW-0812">Transmembrane</keyword>
<name>A0A2P7RJY4_9HYPH</name>
<feature type="transmembrane region" description="Helical" evidence="1">
    <location>
        <begin position="79"/>
        <end position="101"/>
    </location>
</feature>
<evidence type="ECO:0000313" key="3">
    <source>
        <dbReference type="Proteomes" id="UP000241229"/>
    </source>
</evidence>
<keyword evidence="3" id="KW-1185">Reference proteome</keyword>
<accession>A0A2P7RJY4</accession>
<organism evidence="2 3">
    <name type="scientific">Kumtagia ephedrae</name>
    <dbReference type="NCBI Taxonomy" id="2116701"/>
    <lineage>
        <taxon>Bacteria</taxon>
        <taxon>Pseudomonadati</taxon>
        <taxon>Pseudomonadota</taxon>
        <taxon>Alphaproteobacteria</taxon>
        <taxon>Hyphomicrobiales</taxon>
        <taxon>Phyllobacteriaceae</taxon>
        <taxon>Kumtagia</taxon>
    </lineage>
</organism>
<dbReference type="RefSeq" id="WP_106775571.1">
    <property type="nucleotide sequence ID" value="NZ_PXYK01000049.1"/>
</dbReference>
<dbReference type="AlphaFoldDB" id="A0A2P7RJY4"/>
<proteinExistence type="predicted"/>
<dbReference type="EMBL" id="PXYK01000049">
    <property type="protein sequence ID" value="PSJ50531.1"/>
    <property type="molecule type" value="Genomic_DNA"/>
</dbReference>
<comment type="caution">
    <text evidence="2">The sequence shown here is derived from an EMBL/GenBank/DDBJ whole genome shotgun (WGS) entry which is preliminary data.</text>
</comment>